<accession>A0A9P1JP66</accession>
<gene>
    <name evidence="1" type="ORF">AZOBR_40249</name>
</gene>
<dbReference type="AlphaFoldDB" id="A0A9P1JP66"/>
<dbReference type="KEGG" id="abs:AZOBR_40249"/>
<proteinExistence type="predicted"/>
<evidence type="ECO:0000313" key="2">
    <source>
        <dbReference type="Proteomes" id="UP000007319"/>
    </source>
</evidence>
<evidence type="ECO:0000313" key="1">
    <source>
        <dbReference type="EMBL" id="CCC97080.1"/>
    </source>
</evidence>
<dbReference type="Proteomes" id="UP000007319">
    <property type="component" value="Chromosome"/>
</dbReference>
<organism evidence="1 2">
    <name type="scientific">Azospirillum baldaniorum</name>
    <dbReference type="NCBI Taxonomy" id="1064539"/>
    <lineage>
        <taxon>Bacteria</taxon>
        <taxon>Pseudomonadati</taxon>
        <taxon>Pseudomonadota</taxon>
        <taxon>Alphaproteobacteria</taxon>
        <taxon>Rhodospirillales</taxon>
        <taxon>Azospirillaceae</taxon>
        <taxon>Azospirillum</taxon>
    </lineage>
</organism>
<sequence>MGHRRRVLDTLLQEYPQPGFFKASGP</sequence>
<keyword evidence="2" id="KW-1185">Reference proteome</keyword>
<protein>
    <submittedName>
        <fullName evidence="1">Uncharacterized protein</fullName>
    </submittedName>
</protein>
<name>A0A9P1JP66_9PROT</name>
<reference evidence="1 2" key="1">
    <citation type="journal article" date="2011" name="PLoS Genet.">
        <title>Azospirillum genomes reveal transition of bacteria from aquatic to terrestrial environments.</title>
        <authorList>
            <person name="Wisniewski-Dye F."/>
            <person name="Borziak K."/>
            <person name="Khalsa-Moyers G."/>
            <person name="Alexandre G."/>
            <person name="Sukharnikov L.O."/>
            <person name="Wuichet K."/>
            <person name="Hurst G.B."/>
            <person name="McDonald W.H."/>
            <person name="Robertson J.S."/>
            <person name="Barbe V."/>
            <person name="Calteau A."/>
            <person name="Rouy Z."/>
            <person name="Mangenot S."/>
            <person name="Prigent-Combaret C."/>
            <person name="Normand P."/>
            <person name="Boyer M."/>
            <person name="Siguier P."/>
            <person name="Dessaux Y."/>
            <person name="Elmerich C."/>
            <person name="Condemine G."/>
            <person name="Krishnen G."/>
            <person name="Kennedy I."/>
            <person name="Paterson A.H."/>
            <person name="Gonzalez V."/>
            <person name="Mavingui P."/>
            <person name="Zhulin I.B."/>
        </authorList>
    </citation>
    <scope>NUCLEOTIDE SEQUENCE [LARGE SCALE GENOMIC DNA]</scope>
    <source>
        <strain evidence="1 2">Sp245</strain>
    </source>
</reference>
<dbReference type="EMBL" id="HE577327">
    <property type="protein sequence ID" value="CCC97080.1"/>
    <property type="molecule type" value="Genomic_DNA"/>
</dbReference>